<evidence type="ECO:0000313" key="2">
    <source>
        <dbReference type="Proteomes" id="UP000784294"/>
    </source>
</evidence>
<proteinExistence type="predicted"/>
<accession>A0A3S5BXT0</accession>
<sequence>MFEDECSQVKFLTITHVIHLLAETSVILTYMLRRSLGALLLALASRPKWQSLLKREVFGFVRENTIQECPGESLQRIFSCRHPFRAA</sequence>
<gene>
    <name evidence="1" type="ORF">PXEA_LOCUS16965</name>
</gene>
<protein>
    <submittedName>
        <fullName evidence="1">Uncharacterized protein</fullName>
    </submittedName>
</protein>
<dbReference type="Proteomes" id="UP000784294">
    <property type="component" value="Unassembled WGS sequence"/>
</dbReference>
<dbReference type="AlphaFoldDB" id="A0A3S5BXT0"/>
<dbReference type="EMBL" id="CAAALY010062421">
    <property type="protein sequence ID" value="VEL23525.1"/>
    <property type="molecule type" value="Genomic_DNA"/>
</dbReference>
<keyword evidence="2" id="KW-1185">Reference proteome</keyword>
<name>A0A3S5BXT0_9PLAT</name>
<evidence type="ECO:0000313" key="1">
    <source>
        <dbReference type="EMBL" id="VEL23525.1"/>
    </source>
</evidence>
<organism evidence="1 2">
    <name type="scientific">Protopolystoma xenopodis</name>
    <dbReference type="NCBI Taxonomy" id="117903"/>
    <lineage>
        <taxon>Eukaryota</taxon>
        <taxon>Metazoa</taxon>
        <taxon>Spiralia</taxon>
        <taxon>Lophotrochozoa</taxon>
        <taxon>Platyhelminthes</taxon>
        <taxon>Monogenea</taxon>
        <taxon>Polyopisthocotylea</taxon>
        <taxon>Polystomatidea</taxon>
        <taxon>Polystomatidae</taxon>
        <taxon>Protopolystoma</taxon>
    </lineage>
</organism>
<comment type="caution">
    <text evidence="1">The sequence shown here is derived from an EMBL/GenBank/DDBJ whole genome shotgun (WGS) entry which is preliminary data.</text>
</comment>
<reference evidence="1" key="1">
    <citation type="submission" date="2018-11" db="EMBL/GenBank/DDBJ databases">
        <authorList>
            <consortium name="Pathogen Informatics"/>
        </authorList>
    </citation>
    <scope>NUCLEOTIDE SEQUENCE</scope>
</reference>